<dbReference type="GO" id="GO:0019427">
    <property type="term" value="P:acetyl-CoA biosynthetic process from acetate"/>
    <property type="evidence" value="ECO:0007669"/>
    <property type="project" value="UniProtKB-UniRule"/>
</dbReference>
<dbReference type="NCBIfam" id="NF001208">
    <property type="entry name" value="PRK00174.1"/>
    <property type="match status" value="1"/>
</dbReference>
<dbReference type="EMBL" id="CZVW01000001">
    <property type="protein sequence ID" value="CUS95938.1"/>
    <property type="molecule type" value="Genomic_DNA"/>
</dbReference>
<dbReference type="PANTHER" id="PTHR24095">
    <property type="entry name" value="ACETYL-COENZYME A SYNTHETASE"/>
    <property type="match status" value="1"/>
</dbReference>
<dbReference type="SUPFAM" id="SSF56801">
    <property type="entry name" value="Acetyl-CoA synthetase-like"/>
    <property type="match status" value="1"/>
</dbReference>
<dbReference type="InterPro" id="IPR011904">
    <property type="entry name" value="Ac_CoA_lig"/>
</dbReference>
<evidence type="ECO:0000256" key="2">
    <source>
        <dbReference type="ARBA" id="ARBA00022598"/>
    </source>
</evidence>
<evidence type="ECO:0000313" key="10">
    <source>
        <dbReference type="EMBL" id="CUS95938.1"/>
    </source>
</evidence>
<sequence>MEQRQINTVEETLPFGEKIIIESWNHRNIDIETYKSMHRGTLTPEFWEMVANELEWFKKWDKVLDDSNPPFYKWFVGGELNPSYLCLDRHVKSWRKNKVAIIWEAEPVDSNGVPVEVRKLTYYDIYKSVNRMAYALKRNFGIKRGDRVGIYMPMIPQLPITMLALARIGATFTVVFSGFSADALADRLNDAEAKLLITANGFYRRGNVINLKEIADEALEKSPTVKSVIVFRRIRDLNVRMIEGRDYWWGDIREGTPENAYIQPEPLPSEHPLYILYTSGTTGKPKGIVHDTGGYMTLLHATMKWVFDLKDDDVYWCTADIGWVTGHSYIVFGPLMEGATQIMYEGAPIYPNPDRWWAIAERYGVTILYTSPTGIRTLMKFGDQWVKRHDLSTLRLLHSVGEPINPEAWRWFFEVVGNSKCPVGSTWWMTETGGILISHTPGSYLVPLKPGTNGLPIFGIDADVFNENGQPAKPGEKGYLVIKNPWPGMPLTIYGDPQRLIDTYFKKFEGKFYAGDYAIKDSDGYIWVLGRADEVIKVAGHRLGTYEIESSLISHKAVAESAVIGVPDEVKGEVPVAFVVLKQGFDPSDELRQELHQWVRQTIGPIADPSKIFFVSALPKTRSGKIMRRLLRAVISGESLGDTTTLEDQASIDEVKIAYEKLKTEIGG</sequence>
<keyword evidence="4" id="KW-0067">ATP-binding</keyword>
<keyword evidence="3" id="KW-0547">Nucleotide-binding</keyword>
<dbReference type="AlphaFoldDB" id="A0A0P1MJU8"/>
<evidence type="ECO:0000256" key="5">
    <source>
        <dbReference type="ARBA" id="ARBA00022990"/>
    </source>
</evidence>
<dbReference type="Proteomes" id="UP000199197">
    <property type="component" value="Unassembled WGS sequence"/>
</dbReference>
<dbReference type="Pfam" id="PF13193">
    <property type="entry name" value="AMP-binding_C"/>
    <property type="match status" value="1"/>
</dbReference>
<keyword evidence="5" id="KW-0007">Acetylation</keyword>
<reference evidence="11" key="1">
    <citation type="submission" date="2015-11" db="EMBL/GenBank/DDBJ databases">
        <authorList>
            <person name="Varghese N."/>
        </authorList>
    </citation>
    <scope>NUCLEOTIDE SEQUENCE [LARGE SCALE GENOMIC DNA]</scope>
    <source>
        <strain evidence="11">JGI-23</strain>
    </source>
</reference>
<evidence type="ECO:0000256" key="1">
    <source>
        <dbReference type="ARBA" id="ARBA00006432"/>
    </source>
</evidence>
<evidence type="ECO:0000256" key="6">
    <source>
        <dbReference type="NCBIfam" id="TIGR02188"/>
    </source>
</evidence>
<dbReference type="Gene3D" id="3.40.50.12780">
    <property type="entry name" value="N-terminal domain of ligase-like"/>
    <property type="match status" value="1"/>
</dbReference>
<dbReference type="InterPro" id="IPR020845">
    <property type="entry name" value="AMP-binding_CS"/>
</dbReference>
<keyword evidence="11" id="KW-1185">Reference proteome</keyword>
<name>A0A0P1MJU8_9BACT</name>
<dbReference type="InterPro" id="IPR032387">
    <property type="entry name" value="ACAS_N"/>
</dbReference>
<dbReference type="NCBIfam" id="TIGR02188">
    <property type="entry name" value="Ac_CoA_lig_AcsA"/>
    <property type="match status" value="1"/>
</dbReference>
<dbReference type="GO" id="GO:0003987">
    <property type="term" value="F:acetate-CoA ligase activity"/>
    <property type="evidence" value="ECO:0007669"/>
    <property type="project" value="UniProtKB-UniRule"/>
</dbReference>
<evidence type="ECO:0000259" key="9">
    <source>
        <dbReference type="Pfam" id="PF16177"/>
    </source>
</evidence>
<dbReference type="InterPro" id="IPR045851">
    <property type="entry name" value="AMP-bd_C_sf"/>
</dbReference>
<dbReference type="InterPro" id="IPR000873">
    <property type="entry name" value="AMP-dep_synth/lig_dom"/>
</dbReference>
<dbReference type="CDD" id="cd05966">
    <property type="entry name" value="ACS"/>
    <property type="match status" value="1"/>
</dbReference>
<dbReference type="InterPro" id="IPR042099">
    <property type="entry name" value="ANL_N_sf"/>
</dbReference>
<feature type="domain" description="AMP-binding enzyme C-terminal" evidence="8">
    <location>
        <begin position="547"/>
        <end position="625"/>
    </location>
</feature>
<dbReference type="RefSeq" id="WP_092346583.1">
    <property type="nucleotide sequence ID" value="NZ_CZVW01000001.1"/>
</dbReference>
<feature type="domain" description="AMP-dependent synthetase/ligase" evidence="7">
    <location>
        <begin position="89"/>
        <end position="486"/>
    </location>
</feature>
<organism evidence="10 11">
    <name type="scientific">Candidatus Chryseopegocella kryptomonas</name>
    <dbReference type="NCBI Taxonomy" id="1633643"/>
    <lineage>
        <taxon>Bacteria</taxon>
        <taxon>Pseudomonadati</taxon>
        <taxon>Candidatus Kryptoniota</taxon>
        <taxon>Candidatus Chryseopegocella</taxon>
    </lineage>
</organism>
<feature type="domain" description="Acetyl-coenzyme A synthetase N-terminal" evidence="9">
    <location>
        <begin position="45"/>
        <end position="86"/>
    </location>
</feature>
<comment type="similarity">
    <text evidence="1">Belongs to the ATP-dependent AMP-binding enzyme family.</text>
</comment>
<keyword evidence="2" id="KW-0436">Ligase</keyword>
<proteinExistence type="inferred from homology"/>
<evidence type="ECO:0000259" key="8">
    <source>
        <dbReference type="Pfam" id="PF13193"/>
    </source>
</evidence>
<evidence type="ECO:0000259" key="7">
    <source>
        <dbReference type="Pfam" id="PF00501"/>
    </source>
</evidence>
<protein>
    <recommendedName>
        <fullName evidence="6">Acetate--CoA ligase</fullName>
        <ecNumber evidence="6">6.2.1.1</ecNumber>
    </recommendedName>
</protein>
<dbReference type="GO" id="GO:0005524">
    <property type="term" value="F:ATP binding"/>
    <property type="evidence" value="ECO:0007669"/>
    <property type="project" value="UniProtKB-KW"/>
</dbReference>
<evidence type="ECO:0000256" key="3">
    <source>
        <dbReference type="ARBA" id="ARBA00022741"/>
    </source>
</evidence>
<gene>
    <name evidence="10" type="ORF">JGI23_00026</name>
</gene>
<dbReference type="GO" id="GO:0016208">
    <property type="term" value="F:AMP binding"/>
    <property type="evidence" value="ECO:0007669"/>
    <property type="project" value="InterPro"/>
</dbReference>
<dbReference type="Gene3D" id="3.30.300.30">
    <property type="match status" value="1"/>
</dbReference>
<dbReference type="EC" id="6.2.1.1" evidence="6"/>
<dbReference type="PROSITE" id="PS00455">
    <property type="entry name" value="AMP_BINDING"/>
    <property type="match status" value="1"/>
</dbReference>
<dbReference type="Pfam" id="PF16177">
    <property type="entry name" value="ACAS_N"/>
    <property type="match status" value="1"/>
</dbReference>
<dbReference type="Pfam" id="PF00501">
    <property type="entry name" value="AMP-binding"/>
    <property type="match status" value="1"/>
</dbReference>
<dbReference type="FunFam" id="3.40.50.12780:FF:000001">
    <property type="entry name" value="Acetyl-coenzyme A synthetase"/>
    <property type="match status" value="1"/>
</dbReference>
<evidence type="ECO:0000313" key="11">
    <source>
        <dbReference type="Proteomes" id="UP000199197"/>
    </source>
</evidence>
<dbReference type="InterPro" id="IPR025110">
    <property type="entry name" value="AMP-bd_C"/>
</dbReference>
<accession>A0A0P1MJU8</accession>
<evidence type="ECO:0000256" key="4">
    <source>
        <dbReference type="ARBA" id="ARBA00022840"/>
    </source>
</evidence>
<dbReference type="OrthoDB" id="9801302at2"/>
<dbReference type="PANTHER" id="PTHR24095:SF232">
    <property type="entry name" value="ACETYL-COENZYME A SYNTHETASE"/>
    <property type="match status" value="1"/>
</dbReference>